<feature type="transmembrane region" description="Helical" evidence="1">
    <location>
        <begin position="60"/>
        <end position="79"/>
    </location>
</feature>
<dbReference type="EMBL" id="JBBYHR010000008">
    <property type="protein sequence ID" value="MEL1245543.1"/>
    <property type="molecule type" value="Genomic_DNA"/>
</dbReference>
<keyword evidence="3" id="KW-1185">Reference proteome</keyword>
<keyword evidence="1" id="KW-0472">Membrane</keyword>
<protein>
    <recommendedName>
        <fullName evidence="4">Transmembrane protein</fullName>
    </recommendedName>
</protein>
<comment type="caution">
    <text evidence="2">The sequence shown here is derived from an EMBL/GenBank/DDBJ whole genome shotgun (WGS) entry which is preliminary data.</text>
</comment>
<proteinExistence type="predicted"/>
<organism evidence="2 3">
    <name type="scientific">Flavobacterium arundinis</name>
    <dbReference type="NCBI Taxonomy" id="3139143"/>
    <lineage>
        <taxon>Bacteria</taxon>
        <taxon>Pseudomonadati</taxon>
        <taxon>Bacteroidota</taxon>
        <taxon>Flavobacteriia</taxon>
        <taxon>Flavobacteriales</taxon>
        <taxon>Flavobacteriaceae</taxon>
        <taxon>Flavobacterium</taxon>
    </lineage>
</organism>
<name>A0ABU9I0U0_9FLAO</name>
<feature type="transmembrane region" description="Helical" evidence="1">
    <location>
        <begin position="85"/>
        <end position="105"/>
    </location>
</feature>
<dbReference type="RefSeq" id="WP_341697840.1">
    <property type="nucleotide sequence ID" value="NZ_JBBYHR010000008.1"/>
</dbReference>
<keyword evidence="1" id="KW-1133">Transmembrane helix</keyword>
<sequence>MKILHQINFWALVTNGVLFIVPTLGMLAMIPLGILQLILAVAVLFCYYPNADRKRRVLVLRYWLFVAIDFAGIGAAYYYDRFSNDLYSVPFLFVFPACIAIYFVYTTYSITKYFNHGNAAPQP</sequence>
<dbReference type="Proteomes" id="UP001464555">
    <property type="component" value="Unassembled WGS sequence"/>
</dbReference>
<evidence type="ECO:0000313" key="2">
    <source>
        <dbReference type="EMBL" id="MEL1245543.1"/>
    </source>
</evidence>
<reference evidence="2 3" key="1">
    <citation type="submission" date="2024-04" db="EMBL/GenBank/DDBJ databases">
        <title>Flavobacterium sp. DGU11 16S ribosomal RNA gene Genome sequencing and assembly.</title>
        <authorList>
            <person name="Park S."/>
        </authorList>
    </citation>
    <scope>NUCLEOTIDE SEQUENCE [LARGE SCALE GENOMIC DNA]</scope>
    <source>
        <strain evidence="2 3">DGU11</strain>
    </source>
</reference>
<gene>
    <name evidence="2" type="ORF">AAEO56_14810</name>
</gene>
<evidence type="ECO:0000256" key="1">
    <source>
        <dbReference type="SAM" id="Phobius"/>
    </source>
</evidence>
<keyword evidence="1" id="KW-0812">Transmembrane</keyword>
<accession>A0ABU9I0U0</accession>
<feature type="transmembrane region" description="Helical" evidence="1">
    <location>
        <begin position="30"/>
        <end position="48"/>
    </location>
</feature>
<feature type="transmembrane region" description="Helical" evidence="1">
    <location>
        <begin position="7"/>
        <end position="24"/>
    </location>
</feature>
<evidence type="ECO:0008006" key="4">
    <source>
        <dbReference type="Google" id="ProtNLM"/>
    </source>
</evidence>
<evidence type="ECO:0000313" key="3">
    <source>
        <dbReference type="Proteomes" id="UP001464555"/>
    </source>
</evidence>